<accession>A0A9D1ETS8</accession>
<reference evidence="2" key="2">
    <citation type="journal article" date="2021" name="PeerJ">
        <title>Extensive microbial diversity within the chicken gut microbiome revealed by metagenomics and culture.</title>
        <authorList>
            <person name="Gilroy R."/>
            <person name="Ravi A."/>
            <person name="Getino M."/>
            <person name="Pursley I."/>
            <person name="Horton D.L."/>
            <person name="Alikhan N.F."/>
            <person name="Baker D."/>
            <person name="Gharbi K."/>
            <person name="Hall N."/>
            <person name="Watson M."/>
            <person name="Adriaenssens E.M."/>
            <person name="Foster-Nyarko E."/>
            <person name="Jarju S."/>
            <person name="Secka A."/>
            <person name="Antonio M."/>
            <person name="Oren A."/>
            <person name="Chaudhuri R.R."/>
            <person name="La Ragione R."/>
            <person name="Hildebrand F."/>
            <person name="Pallen M.J."/>
        </authorList>
    </citation>
    <scope>NUCLEOTIDE SEQUENCE</scope>
    <source>
        <strain evidence="2">CHK190-19873</strain>
    </source>
</reference>
<dbReference type="Proteomes" id="UP000823935">
    <property type="component" value="Unassembled WGS sequence"/>
</dbReference>
<feature type="coiled-coil region" evidence="1">
    <location>
        <begin position="28"/>
        <end position="65"/>
    </location>
</feature>
<reference evidence="2" key="1">
    <citation type="submission" date="2020-10" db="EMBL/GenBank/DDBJ databases">
        <authorList>
            <person name="Gilroy R."/>
        </authorList>
    </citation>
    <scope>NUCLEOTIDE SEQUENCE</scope>
    <source>
        <strain evidence="2">CHK190-19873</strain>
    </source>
</reference>
<gene>
    <name evidence="2" type="ORF">IAB44_11355</name>
</gene>
<protein>
    <submittedName>
        <fullName evidence="2">Uncharacterized protein</fullName>
    </submittedName>
</protein>
<organism evidence="2 3">
    <name type="scientific">Candidatus Limivivens intestinipullorum</name>
    <dbReference type="NCBI Taxonomy" id="2840858"/>
    <lineage>
        <taxon>Bacteria</taxon>
        <taxon>Bacillati</taxon>
        <taxon>Bacillota</taxon>
        <taxon>Clostridia</taxon>
        <taxon>Lachnospirales</taxon>
        <taxon>Lachnospiraceae</taxon>
        <taxon>Lachnospiraceae incertae sedis</taxon>
        <taxon>Candidatus Limivivens</taxon>
    </lineage>
</organism>
<evidence type="ECO:0000256" key="1">
    <source>
        <dbReference type="SAM" id="Coils"/>
    </source>
</evidence>
<keyword evidence="1" id="KW-0175">Coiled coil</keyword>
<evidence type="ECO:0000313" key="2">
    <source>
        <dbReference type="EMBL" id="HIS32125.1"/>
    </source>
</evidence>
<dbReference type="EMBL" id="DVIQ01000070">
    <property type="protein sequence ID" value="HIS32125.1"/>
    <property type="molecule type" value="Genomic_DNA"/>
</dbReference>
<evidence type="ECO:0000313" key="3">
    <source>
        <dbReference type="Proteomes" id="UP000823935"/>
    </source>
</evidence>
<name>A0A9D1ETS8_9FIRM</name>
<dbReference type="AlphaFoldDB" id="A0A9D1ETS8"/>
<sequence length="161" mass="18547">MNQKKREEKNGILLKRFGPIGLCQVQEVEELQKELSEAECKIKLLQSEQEELQRKNRKAHEVSTDKIKRLLLQAKETDFEKLEGEELFKACCFPVNENPETGKWCVSMNICSMGGCEFNDYEFAARRDAFEFGYILTQLGAKPEMGSACPDCYAEYIKECI</sequence>
<comment type="caution">
    <text evidence="2">The sequence shown here is derived from an EMBL/GenBank/DDBJ whole genome shotgun (WGS) entry which is preliminary data.</text>
</comment>
<proteinExistence type="predicted"/>